<dbReference type="PANTHER" id="PTHR42718">
    <property type="entry name" value="MAJOR FACILITATOR SUPERFAMILY MULTIDRUG TRANSPORTER MFSC"/>
    <property type="match status" value="1"/>
</dbReference>
<evidence type="ECO:0000256" key="5">
    <source>
        <dbReference type="ARBA" id="ARBA00022989"/>
    </source>
</evidence>
<evidence type="ECO:0000256" key="7">
    <source>
        <dbReference type="SAM" id="Phobius"/>
    </source>
</evidence>
<evidence type="ECO:0000256" key="4">
    <source>
        <dbReference type="ARBA" id="ARBA00022692"/>
    </source>
</evidence>
<feature type="transmembrane region" description="Helical" evidence="7">
    <location>
        <begin position="393"/>
        <end position="414"/>
    </location>
</feature>
<keyword evidence="4 7" id="KW-0812">Transmembrane</keyword>
<evidence type="ECO:0000313" key="9">
    <source>
        <dbReference type="EMBL" id="WVX81068.1"/>
    </source>
</evidence>
<feature type="transmembrane region" description="Helical" evidence="7">
    <location>
        <begin position="295"/>
        <end position="314"/>
    </location>
</feature>
<feature type="transmembrane region" description="Helical" evidence="7">
    <location>
        <begin position="226"/>
        <end position="244"/>
    </location>
</feature>
<evidence type="ECO:0000259" key="8">
    <source>
        <dbReference type="PROSITE" id="PS50850"/>
    </source>
</evidence>
<protein>
    <submittedName>
        <fullName evidence="9">DHA2 family efflux MFS transporter permease subunit</fullName>
    </submittedName>
</protein>
<dbReference type="SUPFAM" id="SSF103473">
    <property type="entry name" value="MFS general substrate transporter"/>
    <property type="match status" value="1"/>
</dbReference>
<dbReference type="InterPro" id="IPR020846">
    <property type="entry name" value="MFS_dom"/>
</dbReference>
<feature type="transmembrane region" description="Helical" evidence="7">
    <location>
        <begin position="162"/>
        <end position="183"/>
    </location>
</feature>
<dbReference type="Pfam" id="PF07690">
    <property type="entry name" value="MFS_1"/>
    <property type="match status" value="1"/>
</dbReference>
<feature type="transmembrane region" description="Helical" evidence="7">
    <location>
        <begin position="100"/>
        <end position="125"/>
    </location>
</feature>
<evidence type="ECO:0000256" key="1">
    <source>
        <dbReference type="ARBA" id="ARBA00004651"/>
    </source>
</evidence>
<feature type="transmembrane region" description="Helical" evidence="7">
    <location>
        <begin position="44"/>
        <end position="67"/>
    </location>
</feature>
<organism evidence="9 10">
    <name type="scientific">Niallia oryzisoli</name>
    <dbReference type="NCBI Taxonomy" id="1737571"/>
    <lineage>
        <taxon>Bacteria</taxon>
        <taxon>Bacillati</taxon>
        <taxon>Bacillota</taxon>
        <taxon>Bacilli</taxon>
        <taxon>Bacillales</taxon>
        <taxon>Bacillaceae</taxon>
        <taxon>Niallia</taxon>
    </lineage>
</organism>
<name>A0ABZ2CDE4_9BACI</name>
<feature type="transmembrane region" description="Helical" evidence="7">
    <location>
        <begin position="132"/>
        <end position="156"/>
    </location>
</feature>
<keyword evidence="5 7" id="KW-1133">Transmembrane helix</keyword>
<keyword evidence="6 7" id="KW-0472">Membrane</keyword>
<dbReference type="EMBL" id="CP137640">
    <property type="protein sequence ID" value="WVX81068.1"/>
    <property type="molecule type" value="Genomic_DNA"/>
</dbReference>
<feature type="transmembrane region" description="Helical" evidence="7">
    <location>
        <begin position="444"/>
        <end position="463"/>
    </location>
</feature>
<feature type="transmembrane region" description="Helical" evidence="7">
    <location>
        <begin position="326"/>
        <end position="346"/>
    </location>
</feature>
<evidence type="ECO:0000313" key="10">
    <source>
        <dbReference type="Proteomes" id="UP001357223"/>
    </source>
</evidence>
<dbReference type="Gene3D" id="1.20.1720.10">
    <property type="entry name" value="Multidrug resistance protein D"/>
    <property type="match status" value="1"/>
</dbReference>
<feature type="transmembrane region" description="Helical" evidence="7">
    <location>
        <begin position="352"/>
        <end position="372"/>
    </location>
</feature>
<dbReference type="RefSeq" id="WP_338449998.1">
    <property type="nucleotide sequence ID" value="NZ_CP137640.1"/>
</dbReference>
<dbReference type="InterPro" id="IPR011701">
    <property type="entry name" value="MFS"/>
</dbReference>
<reference evidence="9 10" key="1">
    <citation type="submission" date="2023-10" db="EMBL/GenBank/DDBJ databases">
        <title>Niallia locisalis sp.nov. isolated from a salt pond sample.</title>
        <authorList>
            <person name="Li X.-J."/>
            <person name="Dong L."/>
        </authorList>
    </citation>
    <scope>NUCLEOTIDE SEQUENCE [LARGE SCALE GENOMIC DNA]</scope>
    <source>
        <strain evidence="9 10">DSM 29761</strain>
    </source>
</reference>
<proteinExistence type="predicted"/>
<keyword evidence="3" id="KW-1003">Cell membrane</keyword>
<keyword evidence="2" id="KW-0813">Transport</keyword>
<dbReference type="InterPro" id="IPR004638">
    <property type="entry name" value="EmrB-like"/>
</dbReference>
<dbReference type="PROSITE" id="PS50850">
    <property type="entry name" value="MFS"/>
    <property type="match status" value="1"/>
</dbReference>
<dbReference type="NCBIfam" id="TIGR00711">
    <property type="entry name" value="efflux_EmrB"/>
    <property type="match status" value="1"/>
</dbReference>
<feature type="transmembrane region" description="Helical" evidence="7">
    <location>
        <begin position="74"/>
        <end position="94"/>
    </location>
</feature>
<comment type="subcellular location">
    <subcellularLocation>
        <location evidence="1">Cell membrane</location>
        <topology evidence="1">Multi-pass membrane protein</topology>
    </subcellularLocation>
</comment>
<feature type="transmembrane region" description="Helical" evidence="7">
    <location>
        <begin position="265"/>
        <end position="289"/>
    </location>
</feature>
<dbReference type="Gene3D" id="1.20.1250.20">
    <property type="entry name" value="MFS general substrate transporter like domains"/>
    <property type="match status" value="1"/>
</dbReference>
<dbReference type="CDD" id="cd17503">
    <property type="entry name" value="MFS_LmrB_MDR_like"/>
    <property type="match status" value="1"/>
</dbReference>
<gene>
    <name evidence="9" type="ORF">R4Z09_28310</name>
</gene>
<dbReference type="InterPro" id="IPR036259">
    <property type="entry name" value="MFS_trans_sf"/>
</dbReference>
<feature type="domain" description="Major facilitator superfamily (MFS) profile" evidence="8">
    <location>
        <begin position="9"/>
        <end position="468"/>
    </location>
</feature>
<accession>A0ABZ2CDE4</accession>
<keyword evidence="10" id="KW-1185">Reference proteome</keyword>
<evidence type="ECO:0000256" key="3">
    <source>
        <dbReference type="ARBA" id="ARBA00022475"/>
    </source>
</evidence>
<sequence>MKQYNTRAIMASLLICGFVGMFSETALNIAISNLMDVFQISAATAQWLTTGFLLTLGILMPLTGLLLQWFTTRQLFIGSLVSSIIGTLIAAVAFNFEMLMVARVLQAAGMGLLLPLMFNTILVVYPPEKRGAAMGFVGLVIMFAPATGPTVAGLLIEYLTWHYIFWLSLPFLVIGLLVGLKYLENVTDITKPRIDLLSVVLSTIGFGGIVFGFSKAGEGAEGLTNTVVITSIIIGVVALVLFTLRQIFMREPMMDLRVLKYPMYNVGLLMVLSCMMIILSSMIILPMFLQNGMGLSAFAAGLMLLPGSALNGILSPRMGRLFDRYGPKWLVIPGLVVVAAMLWFFSNISPESSIAIIVLLHIGLMVGISMVWMPAQTNGLNQLPSELYPHGTAVMNTLQQVAGAVGTAVAIIILTRGMENYLHNSPAPSMQTEMANAMTFGSQHVFLFAMIVTLIGLAIAFFIRRVIVNHTSMNSMH</sequence>
<dbReference type="PANTHER" id="PTHR42718:SF43">
    <property type="entry name" value="LINCOMYCIN RESISTANCE PROTEIN LMRB"/>
    <property type="match status" value="1"/>
</dbReference>
<evidence type="ECO:0000256" key="6">
    <source>
        <dbReference type="ARBA" id="ARBA00023136"/>
    </source>
</evidence>
<evidence type="ECO:0000256" key="2">
    <source>
        <dbReference type="ARBA" id="ARBA00022448"/>
    </source>
</evidence>
<feature type="transmembrane region" description="Helical" evidence="7">
    <location>
        <begin position="195"/>
        <end position="214"/>
    </location>
</feature>
<dbReference type="Proteomes" id="UP001357223">
    <property type="component" value="Chromosome"/>
</dbReference>
<dbReference type="PRINTS" id="PR01036">
    <property type="entry name" value="TCRTETB"/>
</dbReference>